<accession>A0A9W6F657</accession>
<dbReference type="AlphaFoldDB" id="A0A9W6F657"/>
<evidence type="ECO:0000256" key="1">
    <source>
        <dbReference type="SAM" id="MobiDB-lite"/>
    </source>
</evidence>
<organism evidence="3 4">
    <name type="scientific">Pleodorina starrii</name>
    <dbReference type="NCBI Taxonomy" id="330485"/>
    <lineage>
        <taxon>Eukaryota</taxon>
        <taxon>Viridiplantae</taxon>
        <taxon>Chlorophyta</taxon>
        <taxon>core chlorophytes</taxon>
        <taxon>Chlorophyceae</taxon>
        <taxon>CS clade</taxon>
        <taxon>Chlamydomonadales</taxon>
        <taxon>Volvocaceae</taxon>
        <taxon>Pleodorina</taxon>
    </lineage>
</organism>
<protein>
    <recommendedName>
        <fullName evidence="2">Methyltransferase domain-containing protein</fullName>
    </recommendedName>
</protein>
<dbReference type="PANTHER" id="PTHR43464:SF23">
    <property type="entry name" value="JUVENILE HORMONE ACID O-METHYLTRANSFERASE"/>
    <property type="match status" value="1"/>
</dbReference>
<dbReference type="SUPFAM" id="SSF53335">
    <property type="entry name" value="S-adenosyl-L-methionine-dependent methyltransferases"/>
    <property type="match status" value="1"/>
</dbReference>
<sequence length="336" mass="36943">MQSFTYPRHSTQQLGAARCLSDLSLKIGMLALDRQDREPQTEQELTQEQECSTLPDTTTSSDICVDEQYWSSVLGSVGEESLAEAHHADEPDDVLPELNVESIHGFIGSDRHQTASGVPKQKVVARVSGTGLAPWEIHRPQKFVRDLVLRRCFSGRVLDAGCGIGDNALFVAKACPGAEVTAVDVVPRCLEFAAAKAGLRNMKSKVAMEVGDLLQQDPARLPPALGPENDGSYAVVLDSSTFHCFSDADRERYVATLRRLLKPGGVVYMNCMSEEETRPGGPRRISIPDLLTVFNRPNGWEVETIEDSIIEVHPTFWGGRCKARLFTIRKLEGYGS</sequence>
<proteinExistence type="predicted"/>
<dbReference type="Pfam" id="PF13649">
    <property type="entry name" value="Methyltransf_25"/>
    <property type="match status" value="1"/>
</dbReference>
<dbReference type="PANTHER" id="PTHR43464">
    <property type="entry name" value="METHYLTRANSFERASE"/>
    <property type="match status" value="1"/>
</dbReference>
<dbReference type="GO" id="GO:0010420">
    <property type="term" value="F:polyprenyldihydroxybenzoate methyltransferase activity"/>
    <property type="evidence" value="ECO:0007669"/>
    <property type="project" value="TreeGrafter"/>
</dbReference>
<dbReference type="CDD" id="cd02440">
    <property type="entry name" value="AdoMet_MTases"/>
    <property type="match status" value="1"/>
</dbReference>
<dbReference type="EMBL" id="BRXU01000020">
    <property type="protein sequence ID" value="GLC57972.1"/>
    <property type="molecule type" value="Genomic_DNA"/>
</dbReference>
<evidence type="ECO:0000313" key="4">
    <source>
        <dbReference type="Proteomes" id="UP001165080"/>
    </source>
</evidence>
<dbReference type="Proteomes" id="UP001165080">
    <property type="component" value="Unassembled WGS sequence"/>
</dbReference>
<feature type="domain" description="Methyltransferase" evidence="2">
    <location>
        <begin position="157"/>
        <end position="265"/>
    </location>
</feature>
<dbReference type="Gene3D" id="3.40.50.150">
    <property type="entry name" value="Vaccinia Virus protein VP39"/>
    <property type="match status" value="1"/>
</dbReference>
<evidence type="ECO:0000259" key="2">
    <source>
        <dbReference type="Pfam" id="PF13649"/>
    </source>
</evidence>
<dbReference type="InterPro" id="IPR029063">
    <property type="entry name" value="SAM-dependent_MTases_sf"/>
</dbReference>
<dbReference type="InterPro" id="IPR041698">
    <property type="entry name" value="Methyltransf_25"/>
</dbReference>
<keyword evidence="4" id="KW-1185">Reference proteome</keyword>
<name>A0A9W6F657_9CHLO</name>
<evidence type="ECO:0000313" key="3">
    <source>
        <dbReference type="EMBL" id="GLC57972.1"/>
    </source>
</evidence>
<gene>
    <name evidence="3" type="primary">PLEST010336</name>
    <name evidence="3" type="ORF">PLESTB_001300200</name>
</gene>
<reference evidence="3 4" key="1">
    <citation type="journal article" date="2023" name="Commun. Biol.">
        <title>Reorganization of the ancestral sex-determining regions during the evolution of trioecy in Pleodorina starrii.</title>
        <authorList>
            <person name="Takahashi K."/>
            <person name="Suzuki S."/>
            <person name="Kawai-Toyooka H."/>
            <person name="Yamamoto K."/>
            <person name="Hamaji T."/>
            <person name="Ootsuki R."/>
            <person name="Yamaguchi H."/>
            <person name="Kawachi M."/>
            <person name="Higashiyama T."/>
            <person name="Nozaki H."/>
        </authorList>
    </citation>
    <scope>NUCLEOTIDE SEQUENCE [LARGE SCALE GENOMIC DNA]</scope>
    <source>
        <strain evidence="3 4">NIES-4479</strain>
    </source>
</reference>
<comment type="caution">
    <text evidence="3">The sequence shown here is derived from an EMBL/GenBank/DDBJ whole genome shotgun (WGS) entry which is preliminary data.</text>
</comment>
<dbReference type="OrthoDB" id="540004at2759"/>
<feature type="region of interest" description="Disordered" evidence="1">
    <location>
        <begin position="36"/>
        <end position="59"/>
    </location>
</feature>